<protein>
    <submittedName>
        <fullName evidence="5">AraC family transcriptional regulator</fullName>
    </submittedName>
</protein>
<evidence type="ECO:0000256" key="2">
    <source>
        <dbReference type="ARBA" id="ARBA00023125"/>
    </source>
</evidence>
<feature type="domain" description="HTH araC/xylS-type" evidence="4">
    <location>
        <begin position="217"/>
        <end position="315"/>
    </location>
</feature>
<gene>
    <name evidence="5" type="ORF">B5F15_07205</name>
</gene>
<dbReference type="SUPFAM" id="SSF46689">
    <property type="entry name" value="Homeodomain-like"/>
    <property type="match status" value="1"/>
</dbReference>
<dbReference type="PANTHER" id="PTHR47893">
    <property type="entry name" value="REGULATORY PROTEIN PCHR"/>
    <property type="match status" value="1"/>
</dbReference>
<dbReference type="SMART" id="SM00342">
    <property type="entry name" value="HTH_ARAC"/>
    <property type="match status" value="1"/>
</dbReference>
<keyword evidence="3" id="KW-0804">Transcription</keyword>
<evidence type="ECO:0000256" key="1">
    <source>
        <dbReference type="ARBA" id="ARBA00023015"/>
    </source>
</evidence>
<proteinExistence type="predicted"/>
<keyword evidence="2" id="KW-0238">DNA-binding</keyword>
<dbReference type="Gene3D" id="1.10.10.60">
    <property type="entry name" value="Homeodomain-like"/>
    <property type="match status" value="1"/>
</dbReference>
<keyword evidence="1" id="KW-0805">Transcription regulation</keyword>
<dbReference type="InterPro" id="IPR009057">
    <property type="entry name" value="Homeodomain-like_sf"/>
</dbReference>
<evidence type="ECO:0000313" key="6">
    <source>
        <dbReference type="Proteomes" id="UP000195326"/>
    </source>
</evidence>
<organism evidence="5 6">
    <name type="scientific">Butyricicoccus pullicaecorum</name>
    <dbReference type="NCBI Taxonomy" id="501571"/>
    <lineage>
        <taxon>Bacteria</taxon>
        <taxon>Bacillati</taxon>
        <taxon>Bacillota</taxon>
        <taxon>Clostridia</taxon>
        <taxon>Eubacteriales</taxon>
        <taxon>Butyricicoccaceae</taxon>
        <taxon>Butyricicoccus</taxon>
    </lineage>
</organism>
<accession>A0A1Y4LNY1</accession>
<evidence type="ECO:0000313" key="5">
    <source>
        <dbReference type="EMBL" id="OUP58373.1"/>
    </source>
</evidence>
<dbReference type="InterPro" id="IPR018060">
    <property type="entry name" value="HTH_AraC"/>
</dbReference>
<dbReference type="PROSITE" id="PS00041">
    <property type="entry name" value="HTH_ARAC_FAMILY_1"/>
    <property type="match status" value="1"/>
</dbReference>
<dbReference type="InterPro" id="IPR020449">
    <property type="entry name" value="Tscrpt_reg_AraC-type_HTH"/>
</dbReference>
<sequence length="324" mass="36834">MSNMSQLFDASRFPSNVKVRANGKATVMTLYGSENGSLRLFSLWEGAILSFNRIYTQVWPLAQNEAANILLLNFCRKGRCEVALEDGQFAFLSQGHMAVGTQQAQEEYRYPSGLYEGVELFLDLDMLAHRPYPLFQEGEVSPEGIMEHLHTSRRLYLGPTPACVQTLLDDLWQLRDSEEVGLLKLLSAQLLWKVERQPLETSPTVRYFTSSQVSIARETRNILCADLSQNHTARELADRFQVAETSLKNYFRGVFGENLSTFLREARMHRAAELLQSSELRVAEIAAQVGYENQSKFAAVFVRHFGCPPLEYRRRAHLSIADDN</sequence>
<name>A0A1Y4LNY1_9FIRM</name>
<dbReference type="GO" id="GO:0003700">
    <property type="term" value="F:DNA-binding transcription factor activity"/>
    <property type="evidence" value="ECO:0007669"/>
    <property type="project" value="InterPro"/>
</dbReference>
<dbReference type="Proteomes" id="UP000195326">
    <property type="component" value="Unassembled WGS sequence"/>
</dbReference>
<dbReference type="InterPro" id="IPR053142">
    <property type="entry name" value="PchR_regulatory_protein"/>
</dbReference>
<dbReference type="RefSeq" id="WP_087414898.1">
    <property type="nucleotide sequence ID" value="NZ_NFKL01000009.1"/>
</dbReference>
<evidence type="ECO:0000256" key="3">
    <source>
        <dbReference type="ARBA" id="ARBA00023163"/>
    </source>
</evidence>
<dbReference type="GO" id="GO:0043565">
    <property type="term" value="F:sequence-specific DNA binding"/>
    <property type="evidence" value="ECO:0007669"/>
    <property type="project" value="InterPro"/>
</dbReference>
<reference evidence="6" key="1">
    <citation type="submission" date="2017-04" db="EMBL/GenBank/DDBJ databases">
        <title>Function of individual gut microbiota members based on whole genome sequencing of pure cultures obtained from chicken caecum.</title>
        <authorList>
            <person name="Medvecky M."/>
            <person name="Cejkova D."/>
            <person name="Polansky O."/>
            <person name="Karasova D."/>
            <person name="Kubasova T."/>
            <person name="Cizek A."/>
            <person name="Rychlik I."/>
        </authorList>
    </citation>
    <scope>NUCLEOTIDE SEQUENCE [LARGE SCALE GENOMIC DNA]</scope>
    <source>
        <strain evidence="6">An179</strain>
    </source>
</reference>
<evidence type="ECO:0000259" key="4">
    <source>
        <dbReference type="PROSITE" id="PS01124"/>
    </source>
</evidence>
<dbReference type="EMBL" id="NFKL01000009">
    <property type="protein sequence ID" value="OUP58373.1"/>
    <property type="molecule type" value="Genomic_DNA"/>
</dbReference>
<dbReference type="Pfam" id="PF12833">
    <property type="entry name" value="HTH_18"/>
    <property type="match status" value="1"/>
</dbReference>
<dbReference type="PROSITE" id="PS01124">
    <property type="entry name" value="HTH_ARAC_FAMILY_2"/>
    <property type="match status" value="1"/>
</dbReference>
<dbReference type="PANTHER" id="PTHR47893:SF1">
    <property type="entry name" value="REGULATORY PROTEIN PCHR"/>
    <property type="match status" value="1"/>
</dbReference>
<comment type="caution">
    <text evidence="5">The sequence shown here is derived from an EMBL/GenBank/DDBJ whole genome shotgun (WGS) entry which is preliminary data.</text>
</comment>
<dbReference type="InterPro" id="IPR018062">
    <property type="entry name" value="HTH_AraC-typ_CS"/>
</dbReference>
<dbReference type="AlphaFoldDB" id="A0A1Y4LNY1"/>
<dbReference type="PRINTS" id="PR00032">
    <property type="entry name" value="HTHARAC"/>
</dbReference>